<sequence>SWDFFAELVIQTDSNNAIREHARSAAYAAQNLSANRSHPSGSRGGDNASSSHSIPSSTQPNQDLHPHSTPSQRNDRSTNTLNISSSAPSQQSHLQAHLAHPESHEPDPDIDPIEDSNITPDVTNDIPESIEEESFQGYATVPPEAPLGWLYTLAAKSPSVFSTFVRDYQGILDSGSSKHLFNQKQIFWNFNPKAVLSIGTANCGSLETHGKGLVKIRVTNVKFPDKSFIITLEDAHYAPDCPVNLFSFGTFLESGMRMYYEGNEG</sequence>
<dbReference type="Proteomes" id="UP001383192">
    <property type="component" value="Unassembled WGS sequence"/>
</dbReference>
<evidence type="ECO:0000259" key="2">
    <source>
        <dbReference type="Pfam" id="PF22936"/>
    </source>
</evidence>
<feature type="domain" description="Retrovirus-related Pol polyprotein from transposon TNT 1-94-like beta-barrel" evidence="2">
    <location>
        <begin position="171"/>
        <end position="255"/>
    </location>
</feature>
<dbReference type="EMBL" id="JAYKXP010000242">
    <property type="protein sequence ID" value="KAK7017927.1"/>
    <property type="molecule type" value="Genomic_DNA"/>
</dbReference>
<accession>A0AAW0AXV1</accession>
<name>A0AAW0AXV1_9AGAR</name>
<evidence type="ECO:0000313" key="4">
    <source>
        <dbReference type="Proteomes" id="UP001383192"/>
    </source>
</evidence>
<feature type="region of interest" description="Disordered" evidence="1">
    <location>
        <begin position="32"/>
        <end position="124"/>
    </location>
</feature>
<feature type="compositionally biased region" description="Polar residues" evidence="1">
    <location>
        <begin position="58"/>
        <end position="94"/>
    </location>
</feature>
<dbReference type="AlphaFoldDB" id="A0AAW0AXV1"/>
<dbReference type="InterPro" id="IPR054722">
    <property type="entry name" value="PolX-like_BBD"/>
</dbReference>
<proteinExistence type="predicted"/>
<protein>
    <recommendedName>
        <fullName evidence="2">Retrovirus-related Pol polyprotein from transposon TNT 1-94-like beta-barrel domain-containing protein</fullName>
    </recommendedName>
</protein>
<reference evidence="3 4" key="1">
    <citation type="submission" date="2024-01" db="EMBL/GenBank/DDBJ databases">
        <title>A draft genome for a cacao thread blight-causing isolate of Paramarasmius palmivorus.</title>
        <authorList>
            <person name="Baruah I.K."/>
            <person name="Bukari Y."/>
            <person name="Amoako-Attah I."/>
            <person name="Meinhardt L.W."/>
            <person name="Bailey B.A."/>
            <person name="Cohen S.P."/>
        </authorList>
    </citation>
    <scope>NUCLEOTIDE SEQUENCE [LARGE SCALE GENOMIC DNA]</scope>
    <source>
        <strain evidence="3 4">GH-12</strain>
    </source>
</reference>
<evidence type="ECO:0000256" key="1">
    <source>
        <dbReference type="SAM" id="MobiDB-lite"/>
    </source>
</evidence>
<evidence type="ECO:0000313" key="3">
    <source>
        <dbReference type="EMBL" id="KAK7017927.1"/>
    </source>
</evidence>
<organism evidence="3 4">
    <name type="scientific">Paramarasmius palmivorus</name>
    <dbReference type="NCBI Taxonomy" id="297713"/>
    <lineage>
        <taxon>Eukaryota</taxon>
        <taxon>Fungi</taxon>
        <taxon>Dikarya</taxon>
        <taxon>Basidiomycota</taxon>
        <taxon>Agaricomycotina</taxon>
        <taxon>Agaricomycetes</taxon>
        <taxon>Agaricomycetidae</taxon>
        <taxon>Agaricales</taxon>
        <taxon>Marasmiineae</taxon>
        <taxon>Marasmiaceae</taxon>
        <taxon>Paramarasmius</taxon>
    </lineage>
</organism>
<keyword evidence="4" id="KW-1185">Reference proteome</keyword>
<dbReference type="Pfam" id="PF22936">
    <property type="entry name" value="Pol_BBD"/>
    <property type="match status" value="1"/>
</dbReference>
<gene>
    <name evidence="3" type="ORF">VNI00_018508</name>
</gene>
<comment type="caution">
    <text evidence="3">The sequence shown here is derived from an EMBL/GenBank/DDBJ whole genome shotgun (WGS) entry which is preliminary data.</text>
</comment>
<feature type="non-terminal residue" evidence="3">
    <location>
        <position position="1"/>
    </location>
</feature>